<sequence>MQMILLSEYCTRPKESQDKSNFATIEANKIQAQALTVDGRIARGVDGVKPCSECPSLLIHARSNHLLIP</sequence>
<gene>
    <name evidence="1" type="ORF">MARPO_0008s0186</name>
</gene>
<protein>
    <submittedName>
        <fullName evidence="1">Uncharacterized protein</fullName>
    </submittedName>
</protein>
<keyword evidence="2" id="KW-1185">Reference proteome</keyword>
<evidence type="ECO:0000313" key="2">
    <source>
        <dbReference type="Proteomes" id="UP000244005"/>
    </source>
</evidence>
<proteinExistence type="predicted"/>
<dbReference type="AlphaFoldDB" id="A0A2R6XMT5"/>
<accession>A0A2R6XMT5</accession>
<dbReference type="Gramene" id="Mp8g10360.1">
    <property type="protein sequence ID" value="Mp8g10360.1.cds"/>
    <property type="gene ID" value="Mp8g10360"/>
</dbReference>
<evidence type="ECO:0000313" key="1">
    <source>
        <dbReference type="EMBL" id="PTQ47435.1"/>
    </source>
</evidence>
<name>A0A2R6XMT5_MARPO</name>
<dbReference type="EMBL" id="KZ772680">
    <property type="protein sequence ID" value="PTQ47435.1"/>
    <property type="molecule type" value="Genomic_DNA"/>
</dbReference>
<organism evidence="1 2">
    <name type="scientific">Marchantia polymorpha</name>
    <name type="common">Common liverwort</name>
    <name type="synonym">Marchantia aquatica</name>
    <dbReference type="NCBI Taxonomy" id="3197"/>
    <lineage>
        <taxon>Eukaryota</taxon>
        <taxon>Viridiplantae</taxon>
        <taxon>Streptophyta</taxon>
        <taxon>Embryophyta</taxon>
        <taxon>Marchantiophyta</taxon>
        <taxon>Marchantiopsida</taxon>
        <taxon>Marchantiidae</taxon>
        <taxon>Marchantiales</taxon>
        <taxon>Marchantiaceae</taxon>
        <taxon>Marchantia</taxon>
    </lineage>
</organism>
<reference evidence="2" key="1">
    <citation type="journal article" date="2017" name="Cell">
        <title>Insights into land plant evolution garnered from the Marchantia polymorpha genome.</title>
        <authorList>
            <person name="Bowman J.L."/>
            <person name="Kohchi T."/>
            <person name="Yamato K.T."/>
            <person name="Jenkins J."/>
            <person name="Shu S."/>
            <person name="Ishizaki K."/>
            <person name="Yamaoka S."/>
            <person name="Nishihama R."/>
            <person name="Nakamura Y."/>
            <person name="Berger F."/>
            <person name="Adam C."/>
            <person name="Aki S.S."/>
            <person name="Althoff F."/>
            <person name="Araki T."/>
            <person name="Arteaga-Vazquez M.A."/>
            <person name="Balasubrmanian S."/>
            <person name="Barry K."/>
            <person name="Bauer D."/>
            <person name="Boehm C.R."/>
            <person name="Briginshaw L."/>
            <person name="Caballero-Perez J."/>
            <person name="Catarino B."/>
            <person name="Chen F."/>
            <person name="Chiyoda S."/>
            <person name="Chovatia M."/>
            <person name="Davies K.M."/>
            <person name="Delmans M."/>
            <person name="Demura T."/>
            <person name="Dierschke T."/>
            <person name="Dolan L."/>
            <person name="Dorantes-Acosta A.E."/>
            <person name="Eklund D.M."/>
            <person name="Florent S.N."/>
            <person name="Flores-Sandoval E."/>
            <person name="Fujiyama A."/>
            <person name="Fukuzawa H."/>
            <person name="Galik B."/>
            <person name="Grimanelli D."/>
            <person name="Grimwood J."/>
            <person name="Grossniklaus U."/>
            <person name="Hamada T."/>
            <person name="Haseloff J."/>
            <person name="Hetherington A.J."/>
            <person name="Higo A."/>
            <person name="Hirakawa Y."/>
            <person name="Hundley H.N."/>
            <person name="Ikeda Y."/>
            <person name="Inoue K."/>
            <person name="Inoue S.I."/>
            <person name="Ishida S."/>
            <person name="Jia Q."/>
            <person name="Kakita M."/>
            <person name="Kanazawa T."/>
            <person name="Kawai Y."/>
            <person name="Kawashima T."/>
            <person name="Kennedy M."/>
            <person name="Kinose K."/>
            <person name="Kinoshita T."/>
            <person name="Kohara Y."/>
            <person name="Koide E."/>
            <person name="Komatsu K."/>
            <person name="Kopischke S."/>
            <person name="Kubo M."/>
            <person name="Kyozuka J."/>
            <person name="Lagercrantz U."/>
            <person name="Lin S.S."/>
            <person name="Lindquist E."/>
            <person name="Lipzen A.M."/>
            <person name="Lu C.W."/>
            <person name="De Luna E."/>
            <person name="Martienssen R.A."/>
            <person name="Minamino N."/>
            <person name="Mizutani M."/>
            <person name="Mizutani M."/>
            <person name="Mochizuki N."/>
            <person name="Monte I."/>
            <person name="Mosher R."/>
            <person name="Nagasaki H."/>
            <person name="Nakagami H."/>
            <person name="Naramoto S."/>
            <person name="Nishitani K."/>
            <person name="Ohtani M."/>
            <person name="Okamoto T."/>
            <person name="Okumura M."/>
            <person name="Phillips J."/>
            <person name="Pollak B."/>
            <person name="Reinders A."/>
            <person name="Rovekamp M."/>
            <person name="Sano R."/>
            <person name="Sawa S."/>
            <person name="Schmid M.W."/>
            <person name="Shirakawa M."/>
            <person name="Solano R."/>
            <person name="Spunde A."/>
            <person name="Suetsugu N."/>
            <person name="Sugano S."/>
            <person name="Sugiyama A."/>
            <person name="Sun R."/>
            <person name="Suzuki Y."/>
            <person name="Takenaka M."/>
            <person name="Takezawa D."/>
            <person name="Tomogane H."/>
            <person name="Tsuzuki M."/>
            <person name="Ueda T."/>
            <person name="Umeda M."/>
            <person name="Ward J.M."/>
            <person name="Watanabe Y."/>
            <person name="Yazaki K."/>
            <person name="Yokoyama R."/>
            <person name="Yoshitake Y."/>
            <person name="Yotsui I."/>
            <person name="Zachgo S."/>
            <person name="Schmutz J."/>
        </authorList>
    </citation>
    <scope>NUCLEOTIDE SEQUENCE [LARGE SCALE GENOMIC DNA]</scope>
    <source>
        <strain evidence="2">Tak-1</strain>
    </source>
</reference>
<dbReference type="Proteomes" id="UP000244005">
    <property type="component" value="Unassembled WGS sequence"/>
</dbReference>